<dbReference type="GO" id="GO:0005737">
    <property type="term" value="C:cytoplasm"/>
    <property type="evidence" value="ECO:0007669"/>
    <property type="project" value="UniProtKB-ARBA"/>
</dbReference>
<dbReference type="InterPro" id="IPR007699">
    <property type="entry name" value="SGS_dom"/>
</dbReference>
<dbReference type="FunFam" id="2.60.40.790:FF:000012">
    <property type="entry name" value="SGT1 homolog, MIS12 kinetochore complex assembly cochaperone"/>
    <property type="match status" value="1"/>
</dbReference>
<evidence type="ECO:0000256" key="3">
    <source>
        <dbReference type="SAM" id="MobiDB-lite"/>
    </source>
</evidence>
<dbReference type="PROSITE" id="PS51203">
    <property type="entry name" value="CS"/>
    <property type="match status" value="1"/>
</dbReference>
<keyword evidence="2" id="KW-0802">TPR repeat</keyword>
<sequence>MPSPATLSDQGSKALNSQNYAQAIDLYTQALRQTPESPDYYLKRSTAYQRSSNYASALRDAELAVVLANKRGKRELIGAAQLRRGISLLMEGKLGDAGFCFSEAEKKASNDKDKNLIGIWKGKLEMQLAKVDEDDITREVTVKEIPDVEIPKVTGEKKDGQTGLSEKTVAQAVTPPISRPKGVVTPPSKIRHEWYQTSTHIVITIYVKGVPKDEATVEIQNTSLSIAFPLASGPEFTFDLDPLLYPIKADKSSYAILPTKIEIKLEKQIPGQKWGDLEASEATQLIGTIPLPTTSATPTSMAKVDLPLYPTSSKSGPKDWDKVAKDLTRSKKNKDIIEGGAIDTDEGTEYDSEAESGDPVNHFFKKLYKDADEDTRRAMMKSYVESNGTALSTNWKEVGKAPVETSPPEGMVAHKWNS</sequence>
<dbReference type="AlphaFoldDB" id="A0A3N4KJC1"/>
<reference evidence="6 7" key="1">
    <citation type="journal article" date="2018" name="Nat. Ecol. Evol.">
        <title>Pezizomycetes genomes reveal the molecular basis of ectomycorrhizal truffle lifestyle.</title>
        <authorList>
            <person name="Murat C."/>
            <person name="Payen T."/>
            <person name="Noel B."/>
            <person name="Kuo A."/>
            <person name="Morin E."/>
            <person name="Chen J."/>
            <person name="Kohler A."/>
            <person name="Krizsan K."/>
            <person name="Balestrini R."/>
            <person name="Da Silva C."/>
            <person name="Montanini B."/>
            <person name="Hainaut M."/>
            <person name="Levati E."/>
            <person name="Barry K.W."/>
            <person name="Belfiori B."/>
            <person name="Cichocki N."/>
            <person name="Clum A."/>
            <person name="Dockter R.B."/>
            <person name="Fauchery L."/>
            <person name="Guy J."/>
            <person name="Iotti M."/>
            <person name="Le Tacon F."/>
            <person name="Lindquist E.A."/>
            <person name="Lipzen A."/>
            <person name="Malagnac F."/>
            <person name="Mello A."/>
            <person name="Molinier V."/>
            <person name="Miyauchi S."/>
            <person name="Poulain J."/>
            <person name="Riccioni C."/>
            <person name="Rubini A."/>
            <person name="Sitrit Y."/>
            <person name="Splivallo R."/>
            <person name="Traeger S."/>
            <person name="Wang M."/>
            <person name="Zifcakova L."/>
            <person name="Wipf D."/>
            <person name="Zambonelli A."/>
            <person name="Paolocci F."/>
            <person name="Nowrousian M."/>
            <person name="Ottonello S."/>
            <person name="Baldrian P."/>
            <person name="Spatafora J.W."/>
            <person name="Henrissat B."/>
            <person name="Nagy L.G."/>
            <person name="Aury J.M."/>
            <person name="Wincker P."/>
            <person name="Grigoriev I.V."/>
            <person name="Bonfante P."/>
            <person name="Martin F.M."/>
        </authorList>
    </citation>
    <scope>NUCLEOTIDE SEQUENCE [LARGE SCALE GENOMIC DNA]</scope>
    <source>
        <strain evidence="6 7">CCBAS932</strain>
    </source>
</reference>
<dbReference type="SUPFAM" id="SSF49764">
    <property type="entry name" value="HSP20-like chaperones"/>
    <property type="match status" value="1"/>
</dbReference>
<dbReference type="EMBL" id="ML119163">
    <property type="protein sequence ID" value="RPB08411.1"/>
    <property type="molecule type" value="Genomic_DNA"/>
</dbReference>
<dbReference type="PROSITE" id="PS50005">
    <property type="entry name" value="TPR"/>
    <property type="match status" value="1"/>
</dbReference>
<dbReference type="InterPro" id="IPR008978">
    <property type="entry name" value="HSP20-like_chaperone"/>
</dbReference>
<dbReference type="GO" id="GO:0051087">
    <property type="term" value="F:protein-folding chaperone binding"/>
    <property type="evidence" value="ECO:0007669"/>
    <property type="project" value="InterPro"/>
</dbReference>
<dbReference type="CDD" id="cd06466">
    <property type="entry name" value="p23_CS_SGT1_like"/>
    <property type="match status" value="1"/>
</dbReference>
<evidence type="ECO:0000313" key="7">
    <source>
        <dbReference type="Proteomes" id="UP000277580"/>
    </source>
</evidence>
<evidence type="ECO:0000259" key="4">
    <source>
        <dbReference type="PROSITE" id="PS51048"/>
    </source>
</evidence>
<name>A0A3N4KJC1_9PEZI</name>
<dbReference type="InterPro" id="IPR019734">
    <property type="entry name" value="TPR_rpt"/>
</dbReference>
<dbReference type="InterPro" id="IPR044563">
    <property type="entry name" value="Sgt1-like"/>
</dbReference>
<dbReference type="Pfam" id="PF05002">
    <property type="entry name" value="SGS"/>
    <property type="match status" value="1"/>
</dbReference>
<dbReference type="PANTHER" id="PTHR45862">
    <property type="entry name" value="PROTEIN SGT1 HOMOLOG"/>
    <property type="match status" value="1"/>
</dbReference>
<evidence type="ECO:0000259" key="5">
    <source>
        <dbReference type="PROSITE" id="PS51203"/>
    </source>
</evidence>
<feature type="repeat" description="TPR" evidence="2">
    <location>
        <begin position="4"/>
        <end position="37"/>
    </location>
</feature>
<gene>
    <name evidence="6" type="ORF">P167DRAFT_578236</name>
</gene>
<dbReference type="Gene3D" id="1.25.40.10">
    <property type="entry name" value="Tetratricopeptide repeat domain"/>
    <property type="match status" value="1"/>
</dbReference>
<dbReference type="InParanoid" id="A0A3N4KJC1"/>
<dbReference type="SUPFAM" id="SSF48452">
    <property type="entry name" value="TPR-like"/>
    <property type="match status" value="1"/>
</dbReference>
<evidence type="ECO:0000256" key="2">
    <source>
        <dbReference type="PROSITE-ProRule" id="PRU00339"/>
    </source>
</evidence>
<dbReference type="SMART" id="SM00028">
    <property type="entry name" value="TPR"/>
    <property type="match status" value="3"/>
</dbReference>
<dbReference type="Pfam" id="PF04969">
    <property type="entry name" value="CS"/>
    <property type="match status" value="1"/>
</dbReference>
<protein>
    <submittedName>
        <fullName evidence="6">SGS-domain-containing protein</fullName>
    </submittedName>
</protein>
<dbReference type="STRING" id="1392247.A0A3N4KJC1"/>
<dbReference type="InterPro" id="IPR007052">
    <property type="entry name" value="CS_dom"/>
</dbReference>
<feature type="region of interest" description="Disordered" evidence="3">
    <location>
        <begin position="395"/>
        <end position="418"/>
    </location>
</feature>
<dbReference type="Gene3D" id="2.60.40.790">
    <property type="match status" value="1"/>
</dbReference>
<keyword evidence="7" id="KW-1185">Reference proteome</keyword>
<evidence type="ECO:0000256" key="1">
    <source>
        <dbReference type="ARBA" id="ARBA00008509"/>
    </source>
</evidence>
<dbReference type="PROSITE" id="PS51048">
    <property type="entry name" value="SGS"/>
    <property type="match status" value="1"/>
</dbReference>
<dbReference type="InterPro" id="IPR011990">
    <property type="entry name" value="TPR-like_helical_dom_sf"/>
</dbReference>
<comment type="similarity">
    <text evidence="1">Belongs to the SGT1 family.</text>
</comment>
<accession>A0A3N4KJC1</accession>
<proteinExistence type="inferred from homology"/>
<evidence type="ECO:0000313" key="6">
    <source>
        <dbReference type="EMBL" id="RPB08411.1"/>
    </source>
</evidence>
<dbReference type="Proteomes" id="UP000277580">
    <property type="component" value="Unassembled WGS sequence"/>
</dbReference>
<feature type="domain" description="CS" evidence="5">
    <location>
        <begin position="187"/>
        <end position="278"/>
    </location>
</feature>
<organism evidence="6 7">
    <name type="scientific">Morchella conica CCBAS932</name>
    <dbReference type="NCBI Taxonomy" id="1392247"/>
    <lineage>
        <taxon>Eukaryota</taxon>
        <taxon>Fungi</taxon>
        <taxon>Dikarya</taxon>
        <taxon>Ascomycota</taxon>
        <taxon>Pezizomycotina</taxon>
        <taxon>Pezizomycetes</taxon>
        <taxon>Pezizales</taxon>
        <taxon>Morchellaceae</taxon>
        <taxon>Morchella</taxon>
    </lineage>
</organism>
<dbReference type="OrthoDB" id="1898560at2759"/>
<feature type="domain" description="SGS" evidence="4">
    <location>
        <begin position="308"/>
        <end position="418"/>
    </location>
</feature>
<dbReference type="FunCoup" id="A0A3N4KJC1">
    <property type="interactions" value="1004"/>
</dbReference>